<dbReference type="SMART" id="SM00382">
    <property type="entry name" value="AAA"/>
    <property type="match status" value="1"/>
</dbReference>
<dbReference type="GO" id="GO:0005737">
    <property type="term" value="C:cytoplasm"/>
    <property type="evidence" value="ECO:0007669"/>
    <property type="project" value="UniProtKB-SubCell"/>
</dbReference>
<keyword evidence="3 10" id="KW-0597">Phosphoprotein</keyword>
<dbReference type="SUPFAM" id="SSF52172">
    <property type="entry name" value="CheY-like"/>
    <property type="match status" value="1"/>
</dbReference>
<proteinExistence type="predicted"/>
<dbReference type="Pfam" id="PF00158">
    <property type="entry name" value="Sigma54_activat"/>
    <property type="match status" value="1"/>
</dbReference>
<dbReference type="Gene3D" id="3.40.50.2300">
    <property type="match status" value="1"/>
</dbReference>
<reference evidence="13 14" key="1">
    <citation type="journal article" date="2016" name="Nat. Commun.">
        <title>Thousands of microbial genomes shed light on interconnected biogeochemical processes in an aquifer system.</title>
        <authorList>
            <person name="Anantharaman K."/>
            <person name="Brown C.T."/>
            <person name="Hug L.A."/>
            <person name="Sharon I."/>
            <person name="Castelle C.J."/>
            <person name="Probst A.J."/>
            <person name="Thomas B.C."/>
            <person name="Singh A."/>
            <person name="Wilkins M.J."/>
            <person name="Karaoz U."/>
            <person name="Brodie E.L."/>
            <person name="Williams K.H."/>
            <person name="Hubbard S.S."/>
            <person name="Banfield J.F."/>
        </authorList>
    </citation>
    <scope>NUCLEOTIDE SEQUENCE [LARGE SCALE GENOMIC DNA]</scope>
</reference>
<keyword evidence="2" id="KW-0963">Cytoplasm</keyword>
<dbReference type="Gene3D" id="1.10.8.60">
    <property type="match status" value="1"/>
</dbReference>
<evidence type="ECO:0000313" key="14">
    <source>
        <dbReference type="Proteomes" id="UP000178082"/>
    </source>
</evidence>
<dbReference type="InterPro" id="IPR027417">
    <property type="entry name" value="P-loop_NTPase"/>
</dbReference>
<dbReference type="PROSITE" id="PS00675">
    <property type="entry name" value="SIGMA54_INTERACT_1"/>
    <property type="match status" value="1"/>
</dbReference>
<evidence type="ECO:0000256" key="3">
    <source>
        <dbReference type="ARBA" id="ARBA00022553"/>
    </source>
</evidence>
<evidence type="ECO:0000259" key="12">
    <source>
        <dbReference type="PROSITE" id="PS50110"/>
    </source>
</evidence>
<dbReference type="PROSITE" id="PS50110">
    <property type="entry name" value="RESPONSE_REGULATORY"/>
    <property type="match status" value="1"/>
</dbReference>
<dbReference type="GO" id="GO:0000160">
    <property type="term" value="P:phosphorelay signal transduction system"/>
    <property type="evidence" value="ECO:0007669"/>
    <property type="project" value="InterPro"/>
</dbReference>
<evidence type="ECO:0000256" key="9">
    <source>
        <dbReference type="ARBA" id="ARBA00023163"/>
    </source>
</evidence>
<dbReference type="PROSITE" id="PS00676">
    <property type="entry name" value="SIGMA54_INTERACT_2"/>
    <property type="match status" value="1"/>
</dbReference>
<dbReference type="PANTHER" id="PTHR32071:SF113">
    <property type="entry name" value="ALGINATE BIOSYNTHESIS TRANSCRIPTIONAL REGULATORY PROTEIN ALGB"/>
    <property type="match status" value="1"/>
</dbReference>
<keyword evidence="8" id="KW-0010">Activator</keyword>
<dbReference type="InterPro" id="IPR009057">
    <property type="entry name" value="Homeodomain-like_sf"/>
</dbReference>
<dbReference type="CDD" id="cd00009">
    <property type="entry name" value="AAA"/>
    <property type="match status" value="1"/>
</dbReference>
<dbReference type="PROSITE" id="PS00688">
    <property type="entry name" value="SIGMA54_INTERACT_3"/>
    <property type="match status" value="1"/>
</dbReference>
<dbReference type="GO" id="GO:0006355">
    <property type="term" value="P:regulation of DNA-templated transcription"/>
    <property type="evidence" value="ECO:0007669"/>
    <property type="project" value="InterPro"/>
</dbReference>
<keyword evidence="6" id="KW-0805">Transcription regulation</keyword>
<evidence type="ECO:0000256" key="8">
    <source>
        <dbReference type="ARBA" id="ARBA00023159"/>
    </source>
</evidence>
<dbReference type="FunFam" id="1.10.8.60:FF:000014">
    <property type="entry name" value="DNA-binding transcriptional regulator NtrC"/>
    <property type="match status" value="1"/>
</dbReference>
<accession>A0A1F7SFI8</accession>
<organism evidence="13 14">
    <name type="scientific">Candidatus Schekmanbacteria bacterium RIFCSPLOWO2_12_FULL_38_15</name>
    <dbReference type="NCBI Taxonomy" id="1817883"/>
    <lineage>
        <taxon>Bacteria</taxon>
        <taxon>Candidatus Schekmaniibacteriota</taxon>
    </lineage>
</organism>
<dbReference type="Pfam" id="PF25601">
    <property type="entry name" value="AAA_lid_14"/>
    <property type="match status" value="1"/>
</dbReference>
<keyword evidence="9" id="KW-0804">Transcription</keyword>
<dbReference type="PROSITE" id="PS50045">
    <property type="entry name" value="SIGMA54_INTERACT_4"/>
    <property type="match status" value="1"/>
</dbReference>
<dbReference type="FunFam" id="3.40.50.2300:FF:000018">
    <property type="entry name" value="DNA-binding transcriptional regulator NtrC"/>
    <property type="match status" value="1"/>
</dbReference>
<dbReference type="InterPro" id="IPR058031">
    <property type="entry name" value="AAA_lid_NorR"/>
</dbReference>
<evidence type="ECO:0000313" key="13">
    <source>
        <dbReference type="EMBL" id="OGL52550.1"/>
    </source>
</evidence>
<comment type="caution">
    <text evidence="13">The sequence shown here is derived from an EMBL/GenBank/DDBJ whole genome shotgun (WGS) entry which is preliminary data.</text>
</comment>
<dbReference type="PANTHER" id="PTHR32071">
    <property type="entry name" value="TRANSCRIPTIONAL REGULATORY PROTEIN"/>
    <property type="match status" value="1"/>
</dbReference>
<dbReference type="InterPro" id="IPR025943">
    <property type="entry name" value="Sigma_54_int_dom_ATP-bd_2"/>
</dbReference>
<keyword evidence="5" id="KW-0067">ATP-binding</keyword>
<keyword evidence="4" id="KW-0547">Nucleotide-binding</keyword>
<evidence type="ECO:0000256" key="2">
    <source>
        <dbReference type="ARBA" id="ARBA00022490"/>
    </source>
</evidence>
<name>A0A1F7SFI8_9BACT</name>
<dbReference type="SMART" id="SM00448">
    <property type="entry name" value="REC"/>
    <property type="match status" value="1"/>
</dbReference>
<sequence length="477" mass="54371">MNKKILIVDDEKIICEHLRKVLGRESYEVKVCHSGFEALECLKEEPFGMAVVDIKMPGMDGIELLGKIKEKYPQTSVVIMTAHGSVETAVKAMKTGAIDYLSKPFEAEEIKLVVERAFEHLKLVDENLYLRNQIAEKHRFGNIISKNYKMQQIFDLIASVAVTDATVLIYGETGTGKELVAKSIHYNSNRKENKFVAINCGALPDTLLETELFGHEKGSFTGAIRQKIGKFELADKGTIFLDEIGNVTPAMQVKLLRVLQEMEFERVGGNKTIKADVRIIAATNKDLKQRVVNGEFREDLYYRVNVVPINIPPLRERLEDIPVLALHFLEKHCEKTGREIYAFSQNVLDSLMHYHWPGNVRELENIVERAVILERGKMISKIDLPVSHKKTEEKKIDFLNTGLKTEGISLREWLRMNEKKYLAELMKRCDGNVRAALVQAKIGSKTFYRKIKNYGITKDKLKEIDSENIKGEITTKM</sequence>
<feature type="domain" description="Sigma-54 factor interaction" evidence="11">
    <location>
        <begin position="143"/>
        <end position="372"/>
    </location>
</feature>
<evidence type="ECO:0000256" key="4">
    <source>
        <dbReference type="ARBA" id="ARBA00022741"/>
    </source>
</evidence>
<dbReference type="InterPro" id="IPR011006">
    <property type="entry name" value="CheY-like_superfamily"/>
</dbReference>
<evidence type="ECO:0000256" key="5">
    <source>
        <dbReference type="ARBA" id="ARBA00022840"/>
    </source>
</evidence>
<comment type="subcellular location">
    <subcellularLocation>
        <location evidence="1">Cytoplasm</location>
    </subcellularLocation>
</comment>
<feature type="domain" description="Response regulatory" evidence="12">
    <location>
        <begin position="4"/>
        <end position="118"/>
    </location>
</feature>
<dbReference type="InterPro" id="IPR025662">
    <property type="entry name" value="Sigma_54_int_dom_ATP-bd_1"/>
</dbReference>
<dbReference type="InterPro" id="IPR025944">
    <property type="entry name" value="Sigma_54_int_dom_CS"/>
</dbReference>
<dbReference type="STRING" id="1817883.A3G31_11270"/>
<dbReference type="EMBL" id="MGDI01000031">
    <property type="protein sequence ID" value="OGL52550.1"/>
    <property type="molecule type" value="Genomic_DNA"/>
</dbReference>
<dbReference type="SUPFAM" id="SSF52540">
    <property type="entry name" value="P-loop containing nucleoside triphosphate hydrolases"/>
    <property type="match status" value="1"/>
</dbReference>
<dbReference type="Gene3D" id="1.10.10.60">
    <property type="entry name" value="Homeodomain-like"/>
    <property type="match status" value="1"/>
</dbReference>
<dbReference type="Proteomes" id="UP000178082">
    <property type="component" value="Unassembled WGS sequence"/>
</dbReference>
<keyword evidence="7" id="KW-0238">DNA-binding</keyword>
<evidence type="ECO:0000256" key="7">
    <source>
        <dbReference type="ARBA" id="ARBA00023125"/>
    </source>
</evidence>
<gene>
    <name evidence="13" type="ORF">A3G31_11270</name>
</gene>
<evidence type="ECO:0000259" key="11">
    <source>
        <dbReference type="PROSITE" id="PS50045"/>
    </source>
</evidence>
<dbReference type="Gene3D" id="3.40.50.300">
    <property type="entry name" value="P-loop containing nucleotide triphosphate hydrolases"/>
    <property type="match status" value="1"/>
</dbReference>
<protein>
    <submittedName>
        <fullName evidence="13">Two-component system response regulator</fullName>
    </submittedName>
</protein>
<dbReference type="FunFam" id="3.40.50.300:FF:000006">
    <property type="entry name" value="DNA-binding transcriptional regulator NtrC"/>
    <property type="match status" value="1"/>
</dbReference>
<dbReference type="InterPro" id="IPR001789">
    <property type="entry name" value="Sig_transdc_resp-reg_receiver"/>
</dbReference>
<dbReference type="InterPro" id="IPR003593">
    <property type="entry name" value="AAA+_ATPase"/>
</dbReference>
<evidence type="ECO:0000256" key="10">
    <source>
        <dbReference type="PROSITE-ProRule" id="PRU00169"/>
    </source>
</evidence>
<dbReference type="AlphaFoldDB" id="A0A1F7SFI8"/>
<dbReference type="GO" id="GO:0003677">
    <property type="term" value="F:DNA binding"/>
    <property type="evidence" value="ECO:0007669"/>
    <property type="project" value="UniProtKB-KW"/>
</dbReference>
<dbReference type="InterPro" id="IPR002078">
    <property type="entry name" value="Sigma_54_int"/>
</dbReference>
<evidence type="ECO:0000256" key="6">
    <source>
        <dbReference type="ARBA" id="ARBA00023015"/>
    </source>
</evidence>
<dbReference type="SUPFAM" id="SSF46689">
    <property type="entry name" value="Homeodomain-like"/>
    <property type="match status" value="1"/>
</dbReference>
<dbReference type="Pfam" id="PF00072">
    <property type="entry name" value="Response_reg"/>
    <property type="match status" value="1"/>
</dbReference>
<dbReference type="GO" id="GO:0005524">
    <property type="term" value="F:ATP binding"/>
    <property type="evidence" value="ECO:0007669"/>
    <property type="project" value="UniProtKB-KW"/>
</dbReference>
<evidence type="ECO:0000256" key="1">
    <source>
        <dbReference type="ARBA" id="ARBA00004496"/>
    </source>
</evidence>
<feature type="modified residue" description="4-aspartylphosphate" evidence="10">
    <location>
        <position position="53"/>
    </location>
</feature>